<protein>
    <submittedName>
        <fullName evidence="2">Uncharacterized protein</fullName>
    </submittedName>
</protein>
<dbReference type="Proteomes" id="UP001524502">
    <property type="component" value="Unassembled WGS sequence"/>
</dbReference>
<accession>A0ABT1RU64</accession>
<evidence type="ECO:0000256" key="1">
    <source>
        <dbReference type="SAM" id="MobiDB-lite"/>
    </source>
</evidence>
<feature type="compositionally biased region" description="Basic and acidic residues" evidence="1">
    <location>
        <begin position="35"/>
        <end position="52"/>
    </location>
</feature>
<feature type="non-terminal residue" evidence="2">
    <location>
        <position position="1"/>
    </location>
</feature>
<feature type="non-terminal residue" evidence="2">
    <location>
        <position position="79"/>
    </location>
</feature>
<dbReference type="RefSeq" id="WP_256133919.1">
    <property type="nucleotide sequence ID" value="NZ_JANFXK010000198.1"/>
</dbReference>
<feature type="compositionally biased region" description="Basic and acidic residues" evidence="1">
    <location>
        <begin position="61"/>
        <end position="73"/>
    </location>
</feature>
<feature type="region of interest" description="Disordered" evidence="1">
    <location>
        <begin position="31"/>
        <end position="79"/>
    </location>
</feature>
<sequence length="79" mass="8957">MTQFNTPGLVNLFGTATSDIGQMVLGEIASTARKQQREEKTVRTFARTKQEEYNQTIPSDTTKERSQSHDETHIQQTGR</sequence>
<organism evidence="2 3">
    <name type="scientific">Anaerovorax odorimutans</name>
    <dbReference type="NCBI Taxonomy" id="109327"/>
    <lineage>
        <taxon>Bacteria</taxon>
        <taxon>Bacillati</taxon>
        <taxon>Bacillota</taxon>
        <taxon>Clostridia</taxon>
        <taxon>Peptostreptococcales</taxon>
        <taxon>Anaerovoracaceae</taxon>
        <taxon>Anaerovorax</taxon>
    </lineage>
</organism>
<gene>
    <name evidence="2" type="ORF">NE619_18670</name>
</gene>
<name>A0ABT1RU64_9FIRM</name>
<reference evidence="2 3" key="1">
    <citation type="submission" date="2022-06" db="EMBL/GenBank/DDBJ databases">
        <title>Isolation of gut microbiota from human fecal samples.</title>
        <authorList>
            <person name="Pamer E.G."/>
            <person name="Barat B."/>
            <person name="Waligurski E."/>
            <person name="Medina S."/>
            <person name="Paddock L."/>
            <person name="Mostad J."/>
        </authorList>
    </citation>
    <scope>NUCLEOTIDE SEQUENCE [LARGE SCALE GENOMIC DNA]</scope>
    <source>
        <strain evidence="2 3">SL.3.17</strain>
    </source>
</reference>
<comment type="caution">
    <text evidence="2">The sequence shown here is derived from an EMBL/GenBank/DDBJ whole genome shotgun (WGS) entry which is preliminary data.</text>
</comment>
<evidence type="ECO:0000313" key="3">
    <source>
        <dbReference type="Proteomes" id="UP001524502"/>
    </source>
</evidence>
<proteinExistence type="predicted"/>
<dbReference type="EMBL" id="JANFXK010000198">
    <property type="protein sequence ID" value="MCQ4638751.1"/>
    <property type="molecule type" value="Genomic_DNA"/>
</dbReference>
<keyword evidence="3" id="KW-1185">Reference proteome</keyword>
<evidence type="ECO:0000313" key="2">
    <source>
        <dbReference type="EMBL" id="MCQ4638751.1"/>
    </source>
</evidence>